<geneLocation type="plasmid" evidence="1 2">
    <name>unnamed</name>
</geneLocation>
<dbReference type="Proteomes" id="UP000326881">
    <property type="component" value="Plasmid unnamed"/>
</dbReference>
<accession>A0A5Q0CBX4</accession>
<dbReference type="Pfam" id="PF06169">
    <property type="entry name" value="DUF982"/>
    <property type="match status" value="1"/>
</dbReference>
<dbReference type="InterPro" id="IPR010385">
    <property type="entry name" value="DUF982"/>
</dbReference>
<name>A0A5Q0CBX4_9HYPH</name>
<dbReference type="KEGG" id="rgr:FZ934_21580"/>
<dbReference type="AlphaFoldDB" id="A0A5Q0CBX4"/>
<evidence type="ECO:0000313" key="2">
    <source>
        <dbReference type="Proteomes" id="UP000326881"/>
    </source>
</evidence>
<dbReference type="RefSeq" id="WP_153272911.1">
    <property type="nucleotide sequence ID" value="NZ_CP043499.1"/>
</dbReference>
<keyword evidence="2" id="KW-1185">Reference proteome</keyword>
<organism evidence="1 2">
    <name type="scientific">Rhizobium grahamii</name>
    <dbReference type="NCBI Taxonomy" id="1120045"/>
    <lineage>
        <taxon>Bacteria</taxon>
        <taxon>Pseudomonadati</taxon>
        <taxon>Pseudomonadota</taxon>
        <taxon>Alphaproteobacteria</taxon>
        <taxon>Hyphomicrobiales</taxon>
        <taxon>Rhizobiaceae</taxon>
        <taxon>Rhizobium/Agrobacterium group</taxon>
        <taxon>Rhizobium</taxon>
    </lineage>
</organism>
<sequence length="87" mass="9318">MNWNTGSDFAPLMLVMSRGEKYRFVGSLLDVAETLIGAWPCDDGDEYMEAVKVCLEAIEGSLSAEDARSALIKAAGEASIPVIAVLH</sequence>
<gene>
    <name evidence="1" type="ORF">FZ934_21580</name>
</gene>
<protein>
    <submittedName>
        <fullName evidence="1">DUF982 domain-containing protein</fullName>
    </submittedName>
</protein>
<dbReference type="OrthoDB" id="8455244at2"/>
<evidence type="ECO:0000313" key="1">
    <source>
        <dbReference type="EMBL" id="QFY62932.1"/>
    </source>
</evidence>
<dbReference type="EMBL" id="CP043499">
    <property type="protein sequence ID" value="QFY62932.1"/>
    <property type="molecule type" value="Genomic_DNA"/>
</dbReference>
<proteinExistence type="predicted"/>
<reference evidence="1 2" key="1">
    <citation type="submission" date="2019-08" db="EMBL/GenBank/DDBJ databases">
        <title>Prosopis cineraria nodule microbiome.</title>
        <authorList>
            <person name="Ali R."/>
            <person name="Chaluvadi S.R."/>
            <person name="Wang X."/>
        </authorList>
    </citation>
    <scope>NUCLEOTIDE SEQUENCE [LARGE SCALE GENOMIC DNA]</scope>
    <source>
        <strain evidence="1 2">BG7</strain>
        <plasmid evidence="1 2">unnamed</plasmid>
    </source>
</reference>
<keyword evidence="1" id="KW-0614">Plasmid</keyword>
<dbReference type="Gene3D" id="6.10.250.730">
    <property type="match status" value="1"/>
</dbReference>